<sequence>MPFDVTSVHEVLTHIPTGQDADEEHRAGRTATTATVQHLVDGSPRVCFLRAGNAAAEAPHRRGTQVGGWLGTAHLPRRAAGIGGRHHPVGKSWREVRQRVSCRNNWLAERHRRVPRPAHRRAQARNGCVVVDNQPRRAVRRPQRGDDGFGGGAVEAPEDQVGRVLKIVDSRVGYGMSHPPVAVSDGRGAARPLRHKPHVQIGLGLGPGHAQRQHEARGDERARPQD</sequence>
<proteinExistence type="predicted"/>
<protein>
    <submittedName>
        <fullName evidence="2">Uncharacterized protein</fullName>
    </submittedName>
</protein>
<dbReference type="AlphaFoldDB" id="A0A1X6PCF7"/>
<reference evidence="2 3" key="1">
    <citation type="submission" date="2017-03" db="EMBL/GenBank/DDBJ databases">
        <title>WGS assembly of Porphyra umbilicalis.</title>
        <authorList>
            <person name="Brawley S.H."/>
            <person name="Blouin N.A."/>
            <person name="Ficko-Blean E."/>
            <person name="Wheeler G.L."/>
            <person name="Lohr M."/>
            <person name="Goodson H.V."/>
            <person name="Jenkins J.W."/>
            <person name="Blaby-Haas C.E."/>
            <person name="Helliwell K.E."/>
            <person name="Chan C."/>
            <person name="Marriage T."/>
            <person name="Bhattacharya D."/>
            <person name="Klein A.S."/>
            <person name="Badis Y."/>
            <person name="Brodie J."/>
            <person name="Cao Y."/>
            <person name="Collen J."/>
            <person name="Dittami S.M."/>
            <person name="Gachon C.M."/>
            <person name="Green B.R."/>
            <person name="Karpowicz S."/>
            <person name="Kim J.W."/>
            <person name="Kudahl U."/>
            <person name="Lin S."/>
            <person name="Michel G."/>
            <person name="Mittag M."/>
            <person name="Olson B.J."/>
            <person name="Pangilinan J."/>
            <person name="Peng Y."/>
            <person name="Qiu H."/>
            <person name="Shu S."/>
            <person name="Singer J.T."/>
            <person name="Smith A.G."/>
            <person name="Sprecher B.N."/>
            <person name="Wagner V."/>
            <person name="Wang W."/>
            <person name="Wang Z.-Y."/>
            <person name="Yan J."/>
            <person name="Yarish C."/>
            <person name="Zoeuner-Riek S."/>
            <person name="Zhuang Y."/>
            <person name="Zou Y."/>
            <person name="Lindquist E.A."/>
            <person name="Grimwood J."/>
            <person name="Barry K."/>
            <person name="Rokhsar D.S."/>
            <person name="Schmutz J."/>
            <person name="Stiller J.W."/>
            <person name="Grossman A.R."/>
            <person name="Prochnik S.E."/>
        </authorList>
    </citation>
    <scope>NUCLEOTIDE SEQUENCE [LARGE SCALE GENOMIC DNA]</scope>
    <source>
        <strain evidence="2">4086291</strain>
    </source>
</reference>
<feature type="compositionally biased region" description="Basic and acidic residues" evidence="1">
    <location>
        <begin position="212"/>
        <end position="226"/>
    </location>
</feature>
<evidence type="ECO:0000313" key="3">
    <source>
        <dbReference type="Proteomes" id="UP000218209"/>
    </source>
</evidence>
<dbReference type="EMBL" id="KV918810">
    <property type="protein sequence ID" value="OSX78552.1"/>
    <property type="molecule type" value="Genomic_DNA"/>
</dbReference>
<name>A0A1X6PCF7_PORUM</name>
<dbReference type="Proteomes" id="UP000218209">
    <property type="component" value="Unassembled WGS sequence"/>
</dbReference>
<accession>A0A1X6PCF7</accession>
<organism evidence="2 3">
    <name type="scientific">Porphyra umbilicalis</name>
    <name type="common">Purple laver</name>
    <name type="synonym">Red alga</name>
    <dbReference type="NCBI Taxonomy" id="2786"/>
    <lineage>
        <taxon>Eukaryota</taxon>
        <taxon>Rhodophyta</taxon>
        <taxon>Bangiophyceae</taxon>
        <taxon>Bangiales</taxon>
        <taxon>Bangiaceae</taxon>
        <taxon>Porphyra</taxon>
    </lineage>
</organism>
<evidence type="ECO:0000313" key="2">
    <source>
        <dbReference type="EMBL" id="OSX78552.1"/>
    </source>
</evidence>
<keyword evidence="3" id="KW-1185">Reference proteome</keyword>
<evidence type="ECO:0000256" key="1">
    <source>
        <dbReference type="SAM" id="MobiDB-lite"/>
    </source>
</evidence>
<gene>
    <name evidence="2" type="ORF">BU14_0106s0018</name>
</gene>
<feature type="region of interest" description="Disordered" evidence="1">
    <location>
        <begin position="202"/>
        <end position="226"/>
    </location>
</feature>